<feature type="transmembrane region" description="Helical" evidence="6">
    <location>
        <begin position="223"/>
        <end position="244"/>
    </location>
</feature>
<proteinExistence type="inferred from homology"/>
<evidence type="ECO:0000313" key="9">
    <source>
        <dbReference type="Proteomes" id="UP000053144"/>
    </source>
</evidence>
<feature type="transmembrane region" description="Helical" evidence="6">
    <location>
        <begin position="141"/>
        <end position="161"/>
    </location>
</feature>
<dbReference type="InterPro" id="IPR037185">
    <property type="entry name" value="EmrE-like"/>
</dbReference>
<comment type="similarity">
    <text evidence="2 6">Belongs to the drug/metabolite transporter (DMT) superfamily. Plant drug/metabolite exporter (P-DME) (TC 2.A.7.4) family.</text>
</comment>
<evidence type="ECO:0000259" key="7">
    <source>
        <dbReference type="Pfam" id="PF00892"/>
    </source>
</evidence>
<evidence type="ECO:0000256" key="1">
    <source>
        <dbReference type="ARBA" id="ARBA00004141"/>
    </source>
</evidence>
<dbReference type="Pfam" id="PF00892">
    <property type="entry name" value="EamA"/>
    <property type="match status" value="2"/>
</dbReference>
<evidence type="ECO:0000256" key="4">
    <source>
        <dbReference type="ARBA" id="ARBA00022989"/>
    </source>
</evidence>
<keyword evidence="4 6" id="KW-1133">Transmembrane helix</keyword>
<feature type="transmembrane region" description="Helical" evidence="6">
    <location>
        <begin position="314"/>
        <end position="333"/>
    </location>
</feature>
<protein>
    <recommendedName>
        <fullName evidence="6">WAT1-related protein</fullName>
    </recommendedName>
</protein>
<dbReference type="EMBL" id="KQ258429">
    <property type="protein sequence ID" value="KOM28340.1"/>
    <property type="molecule type" value="Genomic_DNA"/>
</dbReference>
<evidence type="ECO:0000256" key="3">
    <source>
        <dbReference type="ARBA" id="ARBA00022692"/>
    </source>
</evidence>
<dbReference type="KEGG" id="var:108321527"/>
<organism evidence="8 9">
    <name type="scientific">Phaseolus angularis</name>
    <name type="common">Azuki bean</name>
    <name type="synonym">Vigna angularis</name>
    <dbReference type="NCBI Taxonomy" id="3914"/>
    <lineage>
        <taxon>Eukaryota</taxon>
        <taxon>Viridiplantae</taxon>
        <taxon>Streptophyta</taxon>
        <taxon>Embryophyta</taxon>
        <taxon>Tracheophyta</taxon>
        <taxon>Spermatophyta</taxon>
        <taxon>Magnoliopsida</taxon>
        <taxon>eudicotyledons</taxon>
        <taxon>Gunneridae</taxon>
        <taxon>Pentapetalae</taxon>
        <taxon>rosids</taxon>
        <taxon>fabids</taxon>
        <taxon>Fabales</taxon>
        <taxon>Fabaceae</taxon>
        <taxon>Papilionoideae</taxon>
        <taxon>50 kb inversion clade</taxon>
        <taxon>NPAAA clade</taxon>
        <taxon>indigoferoid/millettioid clade</taxon>
        <taxon>Phaseoleae</taxon>
        <taxon>Vigna</taxon>
    </lineage>
</organism>
<dbReference type="AlphaFoldDB" id="A0A0L9TCJ6"/>
<dbReference type="Proteomes" id="UP000053144">
    <property type="component" value="Unassembled WGS sequence"/>
</dbReference>
<name>A0A0L9TCJ6_PHAAN</name>
<dbReference type="SUPFAM" id="SSF103481">
    <property type="entry name" value="Multidrug resistance efflux transporter EmrE"/>
    <property type="match status" value="2"/>
</dbReference>
<comment type="subcellular location">
    <subcellularLocation>
        <location evidence="1 6">Membrane</location>
        <topology evidence="1 6">Multi-pass membrane protein</topology>
    </subcellularLocation>
</comment>
<feature type="domain" description="EamA" evidence="7">
    <location>
        <begin position="193"/>
        <end position="332"/>
    </location>
</feature>
<feature type="transmembrane region" description="Helical" evidence="6">
    <location>
        <begin position="20"/>
        <end position="40"/>
    </location>
</feature>
<evidence type="ECO:0000256" key="2">
    <source>
        <dbReference type="ARBA" id="ARBA00007635"/>
    </source>
</evidence>
<sequence>MATEKLGGCAKFFECSKPYLAMISLQFGYAGMTIITKISLNQGMSHYVLVVYRHAFATIAIAPFAFIFERKGQPKIAFSIFMQIFILALLGPVIDQNFFYAGLKLTSPTFACAISNMLPAMTFVIAVFCRMEKINIKQVRSIAKIVGTLVTVGGAMLMTLYRGPIVEMVWIKQAHYKTNGTTSTGSLDRDWLVGCFFLIISTIAWASLFVLQAKAIQTYKNHQLTLTSLVCFMGTVQAIVVTYVVEHNPSVWKIGWDINLLTAAYSGVVSSSISYYVQGLVIKKKGPVFATSFSPLMMIISAIMGYFILAEKTYLGGVIGAILIVIGLYSVLWGKHKEQMENQVEAEIPLPVNDAESSVTEEQNMVDARDYFTEEKHDQKVEPINLKFSSIVITLSIQESPTR</sequence>
<feature type="transmembrane region" description="Helical" evidence="6">
    <location>
        <begin position="106"/>
        <end position="129"/>
    </location>
</feature>
<dbReference type="STRING" id="3914.A0A0L9TCJ6"/>
<feature type="domain" description="EamA" evidence="7">
    <location>
        <begin position="19"/>
        <end position="156"/>
    </location>
</feature>
<keyword evidence="5 6" id="KW-0472">Membrane</keyword>
<dbReference type="OrthoDB" id="1386680at2759"/>
<feature type="transmembrane region" description="Helical" evidence="6">
    <location>
        <begin position="75"/>
        <end position="94"/>
    </location>
</feature>
<feature type="transmembrane region" description="Helical" evidence="6">
    <location>
        <begin position="191"/>
        <end position="211"/>
    </location>
</feature>
<evidence type="ECO:0000256" key="5">
    <source>
        <dbReference type="ARBA" id="ARBA00023136"/>
    </source>
</evidence>
<dbReference type="OMA" id="PTFACAI"/>
<dbReference type="Gramene" id="KOM28340">
    <property type="protein sequence ID" value="KOM28340"/>
    <property type="gene ID" value="LR48_Vigan528s001100"/>
</dbReference>
<keyword evidence="3 6" id="KW-0812">Transmembrane</keyword>
<feature type="transmembrane region" description="Helical" evidence="6">
    <location>
        <begin position="46"/>
        <end position="68"/>
    </location>
</feature>
<dbReference type="InterPro" id="IPR030184">
    <property type="entry name" value="WAT1-related"/>
</dbReference>
<reference evidence="9" key="1">
    <citation type="journal article" date="2015" name="Proc. Natl. Acad. Sci. U.S.A.">
        <title>Genome sequencing of adzuki bean (Vigna angularis) provides insight into high starch and low fat accumulation and domestication.</title>
        <authorList>
            <person name="Yang K."/>
            <person name="Tian Z."/>
            <person name="Chen C."/>
            <person name="Luo L."/>
            <person name="Zhao B."/>
            <person name="Wang Z."/>
            <person name="Yu L."/>
            <person name="Li Y."/>
            <person name="Sun Y."/>
            <person name="Li W."/>
            <person name="Chen Y."/>
            <person name="Li Y."/>
            <person name="Zhang Y."/>
            <person name="Ai D."/>
            <person name="Zhao J."/>
            <person name="Shang C."/>
            <person name="Ma Y."/>
            <person name="Wu B."/>
            <person name="Wang M."/>
            <person name="Gao L."/>
            <person name="Sun D."/>
            <person name="Zhang P."/>
            <person name="Guo F."/>
            <person name="Wang W."/>
            <person name="Li Y."/>
            <person name="Wang J."/>
            <person name="Varshney R.K."/>
            <person name="Wang J."/>
            <person name="Ling H.Q."/>
            <person name="Wan P."/>
        </authorList>
    </citation>
    <scope>NUCLEOTIDE SEQUENCE</scope>
    <source>
        <strain evidence="9">cv. Jingnong 6</strain>
    </source>
</reference>
<dbReference type="GO" id="GO:0016020">
    <property type="term" value="C:membrane"/>
    <property type="evidence" value="ECO:0007669"/>
    <property type="project" value="UniProtKB-SubCell"/>
</dbReference>
<evidence type="ECO:0000256" key="6">
    <source>
        <dbReference type="RuleBase" id="RU363077"/>
    </source>
</evidence>
<feature type="transmembrane region" description="Helical" evidence="6">
    <location>
        <begin position="288"/>
        <end position="308"/>
    </location>
</feature>
<feature type="transmembrane region" description="Helical" evidence="6">
    <location>
        <begin position="256"/>
        <end position="276"/>
    </location>
</feature>
<evidence type="ECO:0000313" key="8">
    <source>
        <dbReference type="EMBL" id="KOM28340.1"/>
    </source>
</evidence>
<dbReference type="GO" id="GO:0022857">
    <property type="term" value="F:transmembrane transporter activity"/>
    <property type="evidence" value="ECO:0007669"/>
    <property type="project" value="InterPro"/>
</dbReference>
<gene>
    <name evidence="8" type="ORF">LR48_Vigan528s001100</name>
</gene>
<accession>A0A0L9TCJ6</accession>
<dbReference type="InterPro" id="IPR000620">
    <property type="entry name" value="EamA_dom"/>
</dbReference>
<dbReference type="PANTHER" id="PTHR31218">
    <property type="entry name" value="WAT1-RELATED PROTEIN"/>
    <property type="match status" value="1"/>
</dbReference>